<organism evidence="1 2">
    <name type="scientific">Gluconobacter japonicus</name>
    <dbReference type="NCBI Taxonomy" id="376620"/>
    <lineage>
        <taxon>Bacteria</taxon>
        <taxon>Pseudomonadati</taxon>
        <taxon>Pseudomonadota</taxon>
        <taxon>Alphaproteobacteria</taxon>
        <taxon>Acetobacterales</taxon>
        <taxon>Acetobacteraceae</taxon>
        <taxon>Gluconobacter</taxon>
    </lineage>
</organism>
<dbReference type="Proteomes" id="UP000661006">
    <property type="component" value="Unassembled WGS sequence"/>
</dbReference>
<dbReference type="GeneID" id="81475775"/>
<evidence type="ECO:0000313" key="1">
    <source>
        <dbReference type="EMBL" id="MBF0871910.1"/>
    </source>
</evidence>
<sequence length="293" mass="33106">MDSDRLRDFLLLSPQHVAVLTDYSVMESLKGRTLENIETAWRVLRDFPDQIVVLKEAHEAALVRPQEAEVAQQMICQIETRALSKIPKIIASAKLGNEDSLDQLRKLGREVDDHFEQIRARSSELPLFIKSVEGIFSAGELKQLRKASELNEDMAIKLFNYVVHQTEGLCAQHPDNPPMLEPKHLANQFLFRFAVANAAYLIELVRTGANRRNPDDARNDAVDIINVTFATYFHGLMTDDRRAGATYELTRQLLTAYGSEVVDGALDWTRAYPVDIPADFFEILSDGCPRPLP</sequence>
<proteinExistence type="predicted"/>
<name>A0A9Q2FPA8_GLUJA</name>
<gene>
    <name evidence="1" type="ORF">HKD32_13825</name>
</gene>
<reference evidence="1" key="1">
    <citation type="submission" date="2020-04" db="EMBL/GenBank/DDBJ databases">
        <authorList>
            <person name="Sombolestani A."/>
        </authorList>
    </citation>
    <scope>NUCLEOTIDE SEQUENCE</scope>
    <source>
        <strain evidence="1">R71697</strain>
    </source>
</reference>
<reference evidence="1" key="2">
    <citation type="submission" date="2020-11" db="EMBL/GenBank/DDBJ databases">
        <title>Description of novel Gluconobacter species.</title>
        <authorList>
            <person name="Cleenwerck I."/>
            <person name="Cnockaert M."/>
            <person name="Borremans W."/>
            <person name="Wieme A.D."/>
            <person name="De Vuyst L."/>
            <person name="Vandamme P."/>
        </authorList>
    </citation>
    <scope>NUCLEOTIDE SEQUENCE</scope>
    <source>
        <strain evidence="1">R71697</strain>
    </source>
</reference>
<accession>A0A9Q2FPA8</accession>
<protein>
    <submittedName>
        <fullName evidence="1">Uncharacterized protein</fullName>
    </submittedName>
</protein>
<dbReference type="AlphaFoldDB" id="A0A9Q2FPA8"/>
<dbReference type="RefSeq" id="WP_194258295.1">
    <property type="nucleotide sequence ID" value="NZ_JABCQN010000009.1"/>
</dbReference>
<evidence type="ECO:0000313" key="2">
    <source>
        <dbReference type="Proteomes" id="UP000661006"/>
    </source>
</evidence>
<comment type="caution">
    <text evidence="1">The sequence shown here is derived from an EMBL/GenBank/DDBJ whole genome shotgun (WGS) entry which is preliminary data.</text>
</comment>
<dbReference type="EMBL" id="JABCQN010000009">
    <property type="protein sequence ID" value="MBF0871910.1"/>
    <property type="molecule type" value="Genomic_DNA"/>
</dbReference>